<dbReference type="Pfam" id="PF00535">
    <property type="entry name" value="Glycos_transf_2"/>
    <property type="match status" value="1"/>
</dbReference>
<accession>A0A5S5BUF3</accession>
<dbReference type="Gene3D" id="3.90.550.10">
    <property type="entry name" value="Spore Coat Polysaccharide Biosynthesis Protein SpsA, Chain A"/>
    <property type="match status" value="1"/>
</dbReference>
<dbReference type="OrthoDB" id="8936324at2"/>
<evidence type="ECO:0000259" key="1">
    <source>
        <dbReference type="Pfam" id="PF00535"/>
    </source>
</evidence>
<feature type="domain" description="Glycosyltransferase 2-like" evidence="1">
    <location>
        <begin position="5"/>
        <end position="172"/>
    </location>
</feature>
<dbReference type="PANTHER" id="PTHR43179">
    <property type="entry name" value="RHAMNOSYLTRANSFERASE WBBL"/>
    <property type="match status" value="1"/>
</dbReference>
<dbReference type="GO" id="GO:0016740">
    <property type="term" value="F:transferase activity"/>
    <property type="evidence" value="ECO:0007669"/>
    <property type="project" value="UniProtKB-KW"/>
</dbReference>
<proteinExistence type="predicted"/>
<gene>
    <name evidence="2" type="ORF">BCM02_113175</name>
</gene>
<organism evidence="2 3">
    <name type="scientific">Paenibacillus methanolicus</name>
    <dbReference type="NCBI Taxonomy" id="582686"/>
    <lineage>
        <taxon>Bacteria</taxon>
        <taxon>Bacillati</taxon>
        <taxon>Bacillota</taxon>
        <taxon>Bacilli</taxon>
        <taxon>Bacillales</taxon>
        <taxon>Paenibacillaceae</taxon>
        <taxon>Paenibacillus</taxon>
    </lineage>
</organism>
<name>A0A5S5BUF3_9BACL</name>
<dbReference type="CDD" id="cd04186">
    <property type="entry name" value="GT_2_like_c"/>
    <property type="match status" value="1"/>
</dbReference>
<dbReference type="PANTHER" id="PTHR43179:SF7">
    <property type="entry name" value="RHAMNOSYLTRANSFERASE WBBL"/>
    <property type="match status" value="1"/>
</dbReference>
<keyword evidence="2" id="KW-0808">Transferase</keyword>
<sequence length="247" mass="27338">MKMTSIIIPTSNGLAMLQQAIGAIRTYTNPHDTPYEIIVVDNGSTDGTPDWCAREGVKLIALPSNEGFPAACNRGLRLAKGDYLLLLNNDVTVSEGWLSGLLDVLDGMEGAGMVGPVSNYVSGRQLAAYPFSTMDEFHQTASYVRALQLEAEPIARLVGFCLLFTRELYEALGGLDERFSPGHYEDDDYCLRARMLGFGLYMCRSVFVHHQGSASFKRGEAAALAQLIERNRRLFIEKWQVDPAQFM</sequence>
<evidence type="ECO:0000313" key="3">
    <source>
        <dbReference type="Proteomes" id="UP000323257"/>
    </source>
</evidence>
<protein>
    <submittedName>
        <fullName evidence="2">GT2 family glycosyltransferase</fullName>
    </submittedName>
</protein>
<reference evidence="2 3" key="1">
    <citation type="submission" date="2019-07" db="EMBL/GenBank/DDBJ databases">
        <title>Genomic Encyclopedia of Type Strains, Phase III (KMG-III): the genomes of soil and plant-associated and newly described type strains.</title>
        <authorList>
            <person name="Whitman W."/>
        </authorList>
    </citation>
    <scope>NUCLEOTIDE SEQUENCE [LARGE SCALE GENOMIC DNA]</scope>
    <source>
        <strain evidence="2 3">BL24</strain>
    </source>
</reference>
<dbReference type="AlphaFoldDB" id="A0A5S5BUF3"/>
<comment type="caution">
    <text evidence="2">The sequence shown here is derived from an EMBL/GenBank/DDBJ whole genome shotgun (WGS) entry which is preliminary data.</text>
</comment>
<dbReference type="SUPFAM" id="SSF53448">
    <property type="entry name" value="Nucleotide-diphospho-sugar transferases"/>
    <property type="match status" value="1"/>
</dbReference>
<dbReference type="InterPro" id="IPR001173">
    <property type="entry name" value="Glyco_trans_2-like"/>
</dbReference>
<keyword evidence="3" id="KW-1185">Reference proteome</keyword>
<dbReference type="Proteomes" id="UP000323257">
    <property type="component" value="Unassembled WGS sequence"/>
</dbReference>
<evidence type="ECO:0000313" key="2">
    <source>
        <dbReference type="EMBL" id="TYP69842.1"/>
    </source>
</evidence>
<dbReference type="EMBL" id="VNHS01000013">
    <property type="protein sequence ID" value="TYP69842.1"/>
    <property type="molecule type" value="Genomic_DNA"/>
</dbReference>
<dbReference type="InterPro" id="IPR029044">
    <property type="entry name" value="Nucleotide-diphossugar_trans"/>
</dbReference>